<keyword evidence="2" id="KW-0175">Coiled coil</keyword>
<protein>
    <recommendedName>
        <fullName evidence="4">EF-hand domain-containing protein</fullName>
    </recommendedName>
</protein>
<dbReference type="EMBL" id="JNBS01002172">
    <property type="protein sequence ID" value="OQR94659.1"/>
    <property type="molecule type" value="Genomic_DNA"/>
</dbReference>
<dbReference type="Gene3D" id="2.30.30.140">
    <property type="match status" value="1"/>
</dbReference>
<dbReference type="InterPro" id="IPR011992">
    <property type="entry name" value="EF-hand-dom_pair"/>
</dbReference>
<dbReference type="Proteomes" id="UP000243217">
    <property type="component" value="Unassembled WGS sequence"/>
</dbReference>
<organism evidence="5 6">
    <name type="scientific">Thraustotheca clavata</name>
    <dbReference type="NCBI Taxonomy" id="74557"/>
    <lineage>
        <taxon>Eukaryota</taxon>
        <taxon>Sar</taxon>
        <taxon>Stramenopiles</taxon>
        <taxon>Oomycota</taxon>
        <taxon>Saprolegniomycetes</taxon>
        <taxon>Saprolegniales</taxon>
        <taxon>Achlyaceae</taxon>
        <taxon>Thraustotheca</taxon>
    </lineage>
</organism>
<dbReference type="SUPFAM" id="SSF47473">
    <property type="entry name" value="EF-hand"/>
    <property type="match status" value="1"/>
</dbReference>
<dbReference type="InterPro" id="IPR018247">
    <property type="entry name" value="EF_Hand_1_Ca_BS"/>
</dbReference>
<proteinExistence type="predicted"/>
<reference evidence="5 6" key="1">
    <citation type="journal article" date="2014" name="Genome Biol. Evol.">
        <title>The secreted proteins of Achlya hypogyna and Thraustotheca clavata identify the ancestral oomycete secretome and reveal gene acquisitions by horizontal gene transfer.</title>
        <authorList>
            <person name="Misner I."/>
            <person name="Blouin N."/>
            <person name="Leonard G."/>
            <person name="Richards T.A."/>
            <person name="Lane C.E."/>
        </authorList>
    </citation>
    <scope>NUCLEOTIDE SEQUENCE [LARGE SCALE GENOMIC DNA]</scope>
    <source>
        <strain evidence="5 6">ATCC 34112</strain>
    </source>
</reference>
<dbReference type="CDD" id="cd20404">
    <property type="entry name" value="Tudor_Agenet_AtEML-like"/>
    <property type="match status" value="1"/>
</dbReference>
<dbReference type="GO" id="GO:0005509">
    <property type="term" value="F:calcium ion binding"/>
    <property type="evidence" value="ECO:0007669"/>
    <property type="project" value="InterPro"/>
</dbReference>
<evidence type="ECO:0000256" key="3">
    <source>
        <dbReference type="SAM" id="MobiDB-lite"/>
    </source>
</evidence>
<dbReference type="OrthoDB" id="200660at2759"/>
<comment type="caution">
    <text evidence="5">The sequence shown here is derived from an EMBL/GenBank/DDBJ whole genome shotgun (WGS) entry which is preliminary data.</text>
</comment>
<dbReference type="SMART" id="SM00054">
    <property type="entry name" value="EFh"/>
    <property type="match status" value="2"/>
</dbReference>
<feature type="region of interest" description="Disordered" evidence="3">
    <location>
        <begin position="69"/>
        <end position="89"/>
    </location>
</feature>
<dbReference type="Gene3D" id="1.10.238.10">
    <property type="entry name" value="EF-hand"/>
    <property type="match status" value="1"/>
</dbReference>
<dbReference type="STRING" id="74557.A0A1V9Z9L3"/>
<feature type="domain" description="EF-hand" evidence="4">
    <location>
        <begin position="400"/>
        <end position="435"/>
    </location>
</feature>
<dbReference type="AlphaFoldDB" id="A0A1V9Z9L3"/>
<evidence type="ECO:0000256" key="2">
    <source>
        <dbReference type="SAM" id="Coils"/>
    </source>
</evidence>
<dbReference type="PROSITE" id="PS00018">
    <property type="entry name" value="EF_HAND_1"/>
    <property type="match status" value="1"/>
</dbReference>
<keyword evidence="6" id="KW-1185">Reference proteome</keyword>
<evidence type="ECO:0000259" key="4">
    <source>
        <dbReference type="PROSITE" id="PS50222"/>
    </source>
</evidence>
<dbReference type="PROSITE" id="PS50222">
    <property type="entry name" value="EF_HAND_2"/>
    <property type="match status" value="2"/>
</dbReference>
<dbReference type="CDD" id="cd00051">
    <property type="entry name" value="EFh"/>
    <property type="match status" value="1"/>
</dbReference>
<dbReference type="Pfam" id="PF13499">
    <property type="entry name" value="EF-hand_7"/>
    <property type="match status" value="1"/>
</dbReference>
<dbReference type="SUPFAM" id="SSF63748">
    <property type="entry name" value="Tudor/PWWP/MBT"/>
    <property type="match status" value="1"/>
</dbReference>
<feature type="domain" description="EF-hand" evidence="4">
    <location>
        <begin position="360"/>
        <end position="395"/>
    </location>
</feature>
<evidence type="ECO:0000313" key="6">
    <source>
        <dbReference type="Proteomes" id="UP000243217"/>
    </source>
</evidence>
<gene>
    <name evidence="5" type="ORF">THRCLA_08133</name>
</gene>
<name>A0A1V9Z9L3_9STRA</name>
<accession>A0A1V9Z9L3</accession>
<sequence length="435" mass="49440">MFGNDAVGWRVEVYWTDEEEWFAGVITEYNEEQGYYVCYDDGDEKWQESNCPTSMRFLANTIDVDTTNDVQNTTQINSDQTDNYSDDDEPVIPSPVKPQVCPVPQADAVAISPKVSDAIVSKLVIPVTKPSMLKPKIKPSNAIFFKDREELREIKNKLEATKQSLITELEQVKVTLKAASTKSTLLKESIAEYTTKLTVANLASTSKLAAQSPEERTLELSMCNKQMTKENSELLGTKSDIKQRVERLQTKSKSLQLHWENVPQKEKCTLIEVQLEIALLLQQKANLEAKVSEIQPSAHPTESVDTKIIKQKLSEADARIWELKRDCHSWKLQVNQEQTKLAALQARKLALAEQLQRFRSSKVLLRSAFDRCDSDCNGVLTMNETIRLLKVLLEGQEDANFEQTIKTYFQRADSNQDKVIDFNEFCTAFEQIATK</sequence>
<evidence type="ECO:0000313" key="5">
    <source>
        <dbReference type="EMBL" id="OQR94659.1"/>
    </source>
</evidence>
<feature type="coiled-coil region" evidence="2">
    <location>
        <begin position="148"/>
        <end position="175"/>
    </location>
</feature>
<evidence type="ECO:0000256" key="1">
    <source>
        <dbReference type="ARBA" id="ARBA00022837"/>
    </source>
</evidence>
<keyword evidence="1" id="KW-0106">Calcium</keyword>
<dbReference type="InterPro" id="IPR002048">
    <property type="entry name" value="EF_hand_dom"/>
</dbReference>